<accession>A0A8H4NF65</accession>
<dbReference type="OrthoDB" id="5091933at2759"/>
<comment type="caution">
    <text evidence="1">The sequence shown here is derived from an EMBL/GenBank/DDBJ whole genome shotgun (WGS) entry which is preliminary data.</text>
</comment>
<name>A0A8H4NF65_9HYPO</name>
<keyword evidence="2" id="KW-1185">Reference proteome</keyword>
<protein>
    <submittedName>
        <fullName evidence="1">Uncharacterized protein</fullName>
    </submittedName>
</protein>
<sequence length="97" mass="10966">MCQVLTTKDDGVLIEGVKYVKHGRIELNSILNATKYDEKQNSQGIKGLPFNPFGRKNKSQYTKIRGTIKDDSAMKAEALRLMGVHSPLSSQKWRKDN</sequence>
<reference evidence="1 2" key="1">
    <citation type="submission" date="2020-01" db="EMBL/GenBank/DDBJ databases">
        <title>Identification and distribution of gene clusters putatively required for synthesis of sphingolipid metabolism inhibitors in phylogenetically diverse species of the filamentous fungus Fusarium.</title>
        <authorList>
            <person name="Kim H.-S."/>
            <person name="Busman M."/>
            <person name="Brown D.W."/>
            <person name="Divon H."/>
            <person name="Uhlig S."/>
            <person name="Proctor R.H."/>
        </authorList>
    </citation>
    <scope>NUCLEOTIDE SEQUENCE [LARGE SCALE GENOMIC DNA]</scope>
    <source>
        <strain evidence="1 2">NRRL 13308</strain>
    </source>
</reference>
<evidence type="ECO:0000313" key="2">
    <source>
        <dbReference type="Proteomes" id="UP000536711"/>
    </source>
</evidence>
<dbReference type="EMBL" id="JAADJF010000423">
    <property type="protein sequence ID" value="KAF4417646.1"/>
    <property type="molecule type" value="Genomic_DNA"/>
</dbReference>
<evidence type="ECO:0000313" key="1">
    <source>
        <dbReference type="EMBL" id="KAF4417646.1"/>
    </source>
</evidence>
<dbReference type="Proteomes" id="UP000536711">
    <property type="component" value="Unassembled WGS sequence"/>
</dbReference>
<organism evidence="1 2">
    <name type="scientific">Fusarium acutatum</name>
    <dbReference type="NCBI Taxonomy" id="78861"/>
    <lineage>
        <taxon>Eukaryota</taxon>
        <taxon>Fungi</taxon>
        <taxon>Dikarya</taxon>
        <taxon>Ascomycota</taxon>
        <taxon>Pezizomycotina</taxon>
        <taxon>Sordariomycetes</taxon>
        <taxon>Hypocreomycetidae</taxon>
        <taxon>Hypocreales</taxon>
        <taxon>Nectriaceae</taxon>
        <taxon>Fusarium</taxon>
        <taxon>Fusarium fujikuroi species complex</taxon>
    </lineage>
</organism>
<proteinExistence type="predicted"/>
<gene>
    <name evidence="1" type="ORF">FACUT_12101</name>
</gene>
<dbReference type="AlphaFoldDB" id="A0A8H4NF65"/>